<reference evidence="2 3" key="1">
    <citation type="submission" date="2017-09" db="EMBL/GenBank/DDBJ databases">
        <title>Large-scale bioinformatics analysis of Bacillus genomes uncovers conserved roles of natural products in bacterial physiology.</title>
        <authorList>
            <consortium name="Agbiome Team Llc"/>
            <person name="Bleich R.M."/>
            <person name="Grubbs K.J."/>
            <person name="Santa Maria K.C."/>
            <person name="Allen S.E."/>
            <person name="Farag S."/>
            <person name="Shank E.A."/>
            <person name="Bowers A."/>
        </authorList>
    </citation>
    <scope>NUCLEOTIDE SEQUENCE [LARGE SCALE GENOMIC DNA]</scope>
    <source>
        <strain evidence="2 3">AFS029792</strain>
    </source>
</reference>
<feature type="coiled-coil region" evidence="1">
    <location>
        <begin position="94"/>
        <end position="121"/>
    </location>
</feature>
<dbReference type="Proteomes" id="UP000225135">
    <property type="component" value="Unassembled WGS sequence"/>
</dbReference>
<protein>
    <submittedName>
        <fullName evidence="2">Transposase</fullName>
    </submittedName>
</protein>
<organism evidence="2 3">
    <name type="scientific">Bacillus cereus</name>
    <dbReference type="NCBI Taxonomy" id="1396"/>
    <lineage>
        <taxon>Bacteria</taxon>
        <taxon>Bacillati</taxon>
        <taxon>Bacillota</taxon>
        <taxon>Bacilli</taxon>
        <taxon>Bacillales</taxon>
        <taxon>Bacillaceae</taxon>
        <taxon>Bacillus</taxon>
        <taxon>Bacillus cereus group</taxon>
    </lineage>
</organism>
<evidence type="ECO:0000313" key="2">
    <source>
        <dbReference type="EMBL" id="PHG82300.1"/>
    </source>
</evidence>
<keyword evidence="1" id="KW-0175">Coiled coil</keyword>
<evidence type="ECO:0000313" key="3">
    <source>
        <dbReference type="Proteomes" id="UP000225135"/>
    </source>
</evidence>
<name>A0A9X7HMY5_BACCE</name>
<comment type="caution">
    <text evidence="2">The sequence shown here is derived from an EMBL/GenBank/DDBJ whole genome shotgun (WGS) entry which is preliminary data.</text>
</comment>
<dbReference type="InterPro" id="IPR046229">
    <property type="entry name" value="TnpC-like"/>
</dbReference>
<gene>
    <name evidence="2" type="ORF">COI69_12630</name>
</gene>
<dbReference type="EMBL" id="NUUR01000033">
    <property type="protein sequence ID" value="PHG82300.1"/>
    <property type="molecule type" value="Genomic_DNA"/>
</dbReference>
<evidence type="ECO:0000256" key="1">
    <source>
        <dbReference type="SAM" id="Coils"/>
    </source>
</evidence>
<accession>A0A9X7HMY5</accession>
<sequence>MGKKVRNTEKIVCLAKLKTTQTRESVDKAISKLSLEGRIINFNTVAKEANVSKSWLYKETDIRKRIESLRKQQYNHLSTRPVTKKSSRSEEVLIKTLKMRIKEVEGENTKLKNQIQKLYGELYNKE</sequence>
<proteinExistence type="predicted"/>
<dbReference type="Pfam" id="PF19776">
    <property type="entry name" value="DUF6262"/>
    <property type="match status" value="1"/>
</dbReference>
<dbReference type="AlphaFoldDB" id="A0A9X7HMY5"/>
<dbReference type="RefSeq" id="WP_098665009.1">
    <property type="nucleotide sequence ID" value="NZ_NUQH01000077.1"/>
</dbReference>